<dbReference type="AlphaFoldDB" id="A0A5C4XTQ9"/>
<reference evidence="2 3" key="1">
    <citation type="submission" date="2019-06" db="EMBL/GenBank/DDBJ databases">
        <title>The draft genome of Rhizobium smilacinae PTYR-5.</title>
        <authorList>
            <person name="Liu L."/>
            <person name="Li L."/>
            <person name="Zhang X."/>
        </authorList>
    </citation>
    <scope>NUCLEOTIDE SEQUENCE [LARGE SCALE GENOMIC DNA]</scope>
    <source>
        <strain evidence="2 3">PTYR-5</strain>
    </source>
</reference>
<keyword evidence="3" id="KW-1185">Reference proteome</keyword>
<organism evidence="2 3">
    <name type="scientific">Aliirhizobium smilacinae</name>
    <dbReference type="NCBI Taxonomy" id="1395944"/>
    <lineage>
        <taxon>Bacteria</taxon>
        <taxon>Pseudomonadati</taxon>
        <taxon>Pseudomonadota</taxon>
        <taxon>Alphaproteobacteria</taxon>
        <taxon>Hyphomicrobiales</taxon>
        <taxon>Rhizobiaceae</taxon>
        <taxon>Aliirhizobium</taxon>
    </lineage>
</organism>
<sequence length="188" mass="19866">MAISPPSDLVLDVVKAADPNSMLAAREKLRSVSAEHQASVLTASNAGFASMLGAGASDAAKAGVGNIQHATGKEPVPEVYRKFESSVLTTFLKDMMPSDSEAVYGKGSAGEFWKSMMAEQMADSVSKRGGIGIAEQVFAQALNKQRLEVPNNTTDQNDKAKAVSMITDFERRTLISPGAIEKTDNDAA</sequence>
<dbReference type="EMBL" id="VDMN01000001">
    <property type="protein sequence ID" value="TNM66074.1"/>
    <property type="molecule type" value="Genomic_DNA"/>
</dbReference>
<proteinExistence type="predicted"/>
<name>A0A5C4XTQ9_9HYPH</name>
<dbReference type="Proteomes" id="UP000311605">
    <property type="component" value="Unassembled WGS sequence"/>
</dbReference>
<dbReference type="Pfam" id="PF10135">
    <property type="entry name" value="Rod-binding"/>
    <property type="match status" value="1"/>
</dbReference>
<comment type="caution">
    <text evidence="2">The sequence shown here is derived from an EMBL/GenBank/DDBJ whole genome shotgun (WGS) entry which is preliminary data.</text>
</comment>
<protein>
    <submittedName>
        <fullName evidence="2">Rod-binding protein</fullName>
    </submittedName>
</protein>
<accession>A0A5C4XTQ9</accession>
<evidence type="ECO:0000313" key="2">
    <source>
        <dbReference type="EMBL" id="TNM66074.1"/>
    </source>
</evidence>
<dbReference type="OrthoDB" id="7889190at2"/>
<dbReference type="InterPro" id="IPR019301">
    <property type="entry name" value="Flagellar_prot_FlgJ_N"/>
</dbReference>
<gene>
    <name evidence="2" type="ORF">FHP24_07610</name>
</gene>
<evidence type="ECO:0000259" key="1">
    <source>
        <dbReference type="Pfam" id="PF10135"/>
    </source>
</evidence>
<feature type="domain" description="Flagellar protein FlgJ N-terminal" evidence="1">
    <location>
        <begin position="101"/>
        <end position="140"/>
    </location>
</feature>
<evidence type="ECO:0000313" key="3">
    <source>
        <dbReference type="Proteomes" id="UP000311605"/>
    </source>
</evidence>
<dbReference type="RefSeq" id="WP_139675098.1">
    <property type="nucleotide sequence ID" value="NZ_VDMN01000001.1"/>
</dbReference>